<keyword evidence="2" id="KW-1185">Reference proteome</keyword>
<comment type="caution">
    <text evidence="1">The sequence shown here is derived from an EMBL/GenBank/DDBJ whole genome shotgun (WGS) entry which is preliminary data.</text>
</comment>
<name>A0ABS5KJ32_9ACTN</name>
<evidence type="ECO:0000313" key="2">
    <source>
        <dbReference type="Proteomes" id="UP000730482"/>
    </source>
</evidence>
<reference evidence="1 2" key="1">
    <citation type="submission" date="2020-02" db="EMBL/GenBank/DDBJ databases">
        <title>Acidophilic actinobacteria isolated from forest soil.</title>
        <authorList>
            <person name="Golinska P."/>
        </authorList>
    </citation>
    <scope>NUCLEOTIDE SEQUENCE [LARGE SCALE GENOMIC DNA]</scope>
    <source>
        <strain evidence="1 2">NL8</strain>
    </source>
</reference>
<gene>
    <name evidence="1" type="ORF">KGQ19_04635</name>
</gene>
<evidence type="ECO:0000313" key="1">
    <source>
        <dbReference type="EMBL" id="MBS2546148.1"/>
    </source>
</evidence>
<dbReference type="EMBL" id="JAAFYZ010000010">
    <property type="protein sequence ID" value="MBS2546148.1"/>
    <property type="molecule type" value="Genomic_DNA"/>
</dbReference>
<protein>
    <submittedName>
        <fullName evidence="1">Uncharacterized protein</fullName>
    </submittedName>
</protein>
<sequence length="187" mass="20367">MVAVTRSDFLRSGRVAASGDAATLYVRGVNGVGAKLLTRTAADHMLDRLERLAIDVAGRLDTGYSWAHCGSIPTRRYSVRPLAAPYMPFGGAVTIQLWFPAKEDGLRLVRCFSCWLPDSLLLYLAGCCLWSRRDTGRGAQAAVIYGPDGVAYRIEEATRTCGQIPAVYLELLRNSESTLRSSDPLPA</sequence>
<organism evidence="1 2">
    <name type="scientific">Catenulispora pinistramenti</name>
    <dbReference type="NCBI Taxonomy" id="2705254"/>
    <lineage>
        <taxon>Bacteria</taxon>
        <taxon>Bacillati</taxon>
        <taxon>Actinomycetota</taxon>
        <taxon>Actinomycetes</taxon>
        <taxon>Catenulisporales</taxon>
        <taxon>Catenulisporaceae</taxon>
        <taxon>Catenulispora</taxon>
    </lineage>
</organism>
<dbReference type="Proteomes" id="UP000730482">
    <property type="component" value="Unassembled WGS sequence"/>
</dbReference>
<proteinExistence type="predicted"/>
<dbReference type="RefSeq" id="WP_212007800.1">
    <property type="nucleotide sequence ID" value="NZ_JAAFYZ010000010.1"/>
</dbReference>
<accession>A0ABS5KJ32</accession>